<keyword evidence="4 7" id="KW-0811">Translocation</keyword>
<dbReference type="STRING" id="5627.A0A1C7M8L7"/>
<dbReference type="AlphaFoldDB" id="A0A1C7M8L7"/>
<protein>
    <recommendedName>
        <fullName evidence="7">Nuclear pore complex protein</fullName>
    </recommendedName>
</protein>
<comment type="subunit">
    <text evidence="7">Part of the nuclear pore complex (NPC).</text>
</comment>
<comment type="caution">
    <text evidence="8">The sequence shown here is derived from an EMBL/GenBank/DDBJ whole genome shotgun (WGS) entry which is preliminary data.</text>
</comment>
<dbReference type="GO" id="GO:0031965">
    <property type="term" value="C:nuclear membrane"/>
    <property type="evidence" value="ECO:0007669"/>
    <property type="project" value="UniProtKB-SubCell"/>
</dbReference>
<evidence type="ECO:0000256" key="1">
    <source>
        <dbReference type="ARBA" id="ARBA00022448"/>
    </source>
</evidence>
<evidence type="ECO:0000313" key="9">
    <source>
        <dbReference type="Proteomes" id="UP000092993"/>
    </source>
</evidence>
<comment type="subcellular location">
    <subcellularLocation>
        <location evidence="7">Nucleus</location>
        <location evidence="7">Nuclear pore complex</location>
    </subcellularLocation>
    <subcellularLocation>
        <location evidence="7">Nucleus membrane</location>
    </subcellularLocation>
</comment>
<keyword evidence="1 7" id="KW-0813">Transport</keyword>
<dbReference type="PANTHER" id="PTHR13003:SF2">
    <property type="entry name" value="NUCLEAR PORE COMPLEX PROTEIN NUP107"/>
    <property type="match status" value="1"/>
</dbReference>
<comment type="similarity">
    <text evidence="7">Belongs to the nucleoporin Nup84/Nup107 family.</text>
</comment>
<name>A0A1C7M8L7_GRIFR</name>
<dbReference type="InterPro" id="IPR007252">
    <property type="entry name" value="Nup84/Nup107"/>
</dbReference>
<reference evidence="8 9" key="1">
    <citation type="submission" date="2016-03" db="EMBL/GenBank/DDBJ databases">
        <title>Whole genome sequencing of Grifola frondosa 9006-11.</title>
        <authorList>
            <person name="Min B."/>
            <person name="Park H."/>
            <person name="Kim J.-G."/>
            <person name="Cho H."/>
            <person name="Oh Y.-L."/>
            <person name="Kong W.-S."/>
            <person name="Choi I.-G."/>
        </authorList>
    </citation>
    <scope>NUCLEOTIDE SEQUENCE [LARGE SCALE GENOMIC DNA]</scope>
    <source>
        <strain evidence="8 9">9006-11</strain>
    </source>
</reference>
<dbReference type="OrthoDB" id="3098at2759"/>
<evidence type="ECO:0000313" key="8">
    <source>
        <dbReference type="EMBL" id="OBZ72749.1"/>
    </source>
</evidence>
<dbReference type="Gene3D" id="1.10.3450.20">
    <property type="match status" value="1"/>
</dbReference>
<keyword evidence="7" id="KW-0472">Membrane</keyword>
<proteinExistence type="inferred from homology"/>
<comment type="function">
    <text evidence="7">Functions as a component of the nuclear pore complex (NPC).</text>
</comment>
<evidence type="ECO:0000256" key="3">
    <source>
        <dbReference type="ARBA" id="ARBA00022927"/>
    </source>
</evidence>
<keyword evidence="6 7" id="KW-0539">Nucleus</keyword>
<dbReference type="PANTHER" id="PTHR13003">
    <property type="entry name" value="NUP107-RELATED"/>
    <property type="match status" value="1"/>
</dbReference>
<dbReference type="EMBL" id="LUGG01000007">
    <property type="protein sequence ID" value="OBZ72749.1"/>
    <property type="molecule type" value="Genomic_DNA"/>
</dbReference>
<evidence type="ECO:0000256" key="2">
    <source>
        <dbReference type="ARBA" id="ARBA00022816"/>
    </source>
</evidence>
<accession>A0A1C7M8L7</accession>
<gene>
    <name evidence="8" type="ORF">A0H81_06689</name>
</gene>
<dbReference type="GO" id="GO:0000973">
    <property type="term" value="P:post-transcriptional tethering of RNA polymerase II gene DNA at nuclear periphery"/>
    <property type="evidence" value="ECO:0007669"/>
    <property type="project" value="TreeGrafter"/>
</dbReference>
<dbReference type="Proteomes" id="UP000092993">
    <property type="component" value="Unassembled WGS sequence"/>
</dbReference>
<evidence type="ECO:0000256" key="6">
    <source>
        <dbReference type="ARBA" id="ARBA00023242"/>
    </source>
</evidence>
<evidence type="ECO:0000256" key="4">
    <source>
        <dbReference type="ARBA" id="ARBA00023010"/>
    </source>
</evidence>
<keyword evidence="9" id="KW-1185">Reference proteome</keyword>
<sequence length="788" mass="87899">MSDAIYTSCAEVLSVCQSHKDDLSTLLDPETGFAPRLRKICIDHLTDLEVNVNADKATTANELDALKMESDTWALLQALMSLRKTAPPIYPDPRTLLASNPYTPPAILAQSTMHSSPLLSALVVVQEWLHDSAPLPSAYPLGATTGYWRFTRNAVLQGKRTGRPGAGLVSEMDPDAINRDTSEGKGLAPDDASYDRILLQALYAHVRSGRLEDAIDLCRKAHQPWRAASIRGALLFQWRAMSNEARDEETTDAEDVEDEGWRGNVRRRLWKTACTRAALNKSLSPTERALFAALAPSPQTSGPLKALCHTWSDHLWALVRVACEERLSAGLSNLENECFWEGGLGALEEAAARDEHGQVPERDEDEWEKEVLNALGALGGVQVSDGPPASNPYHVSQLHIILDRTDELLDAYANGLKDGSYDRTSAEYPTMTRFFAHLCLFLRMIDMPVSPLATQIILEAYLQVLEAAGQRDLIAMYAGALGDNAVERYAMFLTSLELSADINERRLALIRAREHGLDVNRVATVTAERTIEKAFEMLPPITGSLPSLIELQEPTSHAEWLLVRSIEWTTFSEVTYATALEQANVIIRYLLGCGRVQVAKGLLDILPPELGTIRESQEQAMEYMHYRQFFAVWESLARVVECEALEAPQMNKETRAAWLSDYKSLVDQAREQVTKLLTTDWLVSDVEHRGDDRRRHDLIRIRQIYVPELIIRLHVMLTASRGRIPENLKHSFALVNVVADSRYKLYNDFASQPGDQTRQLGHYLGAVRQTVLIGLEGGGSDPFRVITL</sequence>
<keyword evidence="3" id="KW-0653">Protein transport</keyword>
<dbReference type="GO" id="GO:0031080">
    <property type="term" value="C:nuclear pore outer ring"/>
    <property type="evidence" value="ECO:0007669"/>
    <property type="project" value="TreeGrafter"/>
</dbReference>
<dbReference type="GO" id="GO:0006606">
    <property type="term" value="P:protein import into nucleus"/>
    <property type="evidence" value="ECO:0007669"/>
    <property type="project" value="TreeGrafter"/>
</dbReference>
<dbReference type="Gene3D" id="1.20.190.50">
    <property type="match status" value="1"/>
</dbReference>
<evidence type="ECO:0000256" key="7">
    <source>
        <dbReference type="RuleBase" id="RU365072"/>
    </source>
</evidence>
<dbReference type="GO" id="GO:0017056">
    <property type="term" value="F:structural constituent of nuclear pore"/>
    <property type="evidence" value="ECO:0007669"/>
    <property type="project" value="UniProtKB-UniRule"/>
</dbReference>
<keyword evidence="2" id="KW-0509">mRNA transport</keyword>
<keyword evidence="5 7" id="KW-0906">Nuclear pore complex</keyword>
<dbReference type="OMA" id="MAHIVLF"/>
<dbReference type="Pfam" id="PF04121">
    <property type="entry name" value="Nup84_Nup100"/>
    <property type="match status" value="1"/>
</dbReference>
<organism evidence="8 9">
    <name type="scientific">Grifola frondosa</name>
    <name type="common">Maitake</name>
    <name type="synonym">Polyporus frondosus</name>
    <dbReference type="NCBI Taxonomy" id="5627"/>
    <lineage>
        <taxon>Eukaryota</taxon>
        <taxon>Fungi</taxon>
        <taxon>Dikarya</taxon>
        <taxon>Basidiomycota</taxon>
        <taxon>Agaricomycotina</taxon>
        <taxon>Agaricomycetes</taxon>
        <taxon>Polyporales</taxon>
        <taxon>Grifolaceae</taxon>
        <taxon>Grifola</taxon>
    </lineage>
</organism>
<dbReference type="GO" id="GO:0006406">
    <property type="term" value="P:mRNA export from nucleus"/>
    <property type="evidence" value="ECO:0007669"/>
    <property type="project" value="TreeGrafter"/>
</dbReference>
<evidence type="ECO:0000256" key="5">
    <source>
        <dbReference type="ARBA" id="ARBA00023132"/>
    </source>
</evidence>